<dbReference type="Pfam" id="PF00392">
    <property type="entry name" value="GntR"/>
    <property type="match status" value="1"/>
</dbReference>
<sequence>MAARVLERDGTAPLWRQLLDDLARRLDSGEFGDQFPGELALVAEYEVSRSTVRQALRHLRAEGVVVAARGRQPRVAPAPEIQQPLGALYSLFASVEAAGLSQHSVVHALDVRADGVVADRLGLDGSTPLVYLERLRLAGGEPLALDRVWLPAALAAPLLDVDFTHTGLYTELAARADLRLDTGHEEVHAVIPTESEQAHLGATTAAFSINRLGRAQGRPVEWRHTLVRGDRFALSAEFTASTGYRLTPLGAPPAMAETAPRGTSRS</sequence>
<dbReference type="InterPro" id="IPR036388">
    <property type="entry name" value="WH-like_DNA-bd_sf"/>
</dbReference>
<dbReference type="PRINTS" id="PR00035">
    <property type="entry name" value="HTHGNTR"/>
</dbReference>
<evidence type="ECO:0000256" key="2">
    <source>
        <dbReference type="ARBA" id="ARBA00023125"/>
    </source>
</evidence>
<dbReference type="PROSITE" id="PS50949">
    <property type="entry name" value="HTH_GNTR"/>
    <property type="match status" value="1"/>
</dbReference>
<dbReference type="SUPFAM" id="SSF46785">
    <property type="entry name" value="Winged helix' DNA-binding domain"/>
    <property type="match status" value="1"/>
</dbReference>
<dbReference type="PANTHER" id="PTHR44846">
    <property type="entry name" value="MANNOSYL-D-GLYCERATE TRANSPORT/METABOLISM SYSTEM REPRESSOR MNGR-RELATED"/>
    <property type="match status" value="1"/>
</dbReference>
<dbReference type="InterPro" id="IPR011663">
    <property type="entry name" value="UTRA"/>
</dbReference>
<dbReference type="InterPro" id="IPR000524">
    <property type="entry name" value="Tscrpt_reg_HTH_GntR"/>
</dbReference>
<dbReference type="SUPFAM" id="SSF64288">
    <property type="entry name" value="Chorismate lyase-like"/>
    <property type="match status" value="1"/>
</dbReference>
<keyword evidence="5" id="KW-1185">Reference proteome</keyword>
<keyword evidence="3" id="KW-0804">Transcription</keyword>
<dbReference type="SMART" id="SM00345">
    <property type="entry name" value="HTH_GNTR"/>
    <property type="match status" value="1"/>
</dbReference>
<evidence type="ECO:0000313" key="4">
    <source>
        <dbReference type="EMBL" id="SDC32489.1"/>
    </source>
</evidence>
<dbReference type="GO" id="GO:0045892">
    <property type="term" value="P:negative regulation of DNA-templated transcription"/>
    <property type="evidence" value="ECO:0007669"/>
    <property type="project" value="TreeGrafter"/>
</dbReference>
<dbReference type="CDD" id="cd07377">
    <property type="entry name" value="WHTH_GntR"/>
    <property type="match status" value="1"/>
</dbReference>
<dbReference type="AlphaFoldDB" id="A0A222VQ38"/>
<dbReference type="SMART" id="SM00866">
    <property type="entry name" value="UTRA"/>
    <property type="match status" value="1"/>
</dbReference>
<dbReference type="InterPro" id="IPR028978">
    <property type="entry name" value="Chorismate_lyase_/UTRA_dom_sf"/>
</dbReference>
<dbReference type="KEGG" id="pmad:BAY61_14635"/>
<dbReference type="Gene3D" id="1.10.10.10">
    <property type="entry name" value="Winged helix-like DNA-binding domain superfamily/Winged helix DNA-binding domain"/>
    <property type="match status" value="1"/>
</dbReference>
<evidence type="ECO:0000313" key="5">
    <source>
        <dbReference type="Proteomes" id="UP000199494"/>
    </source>
</evidence>
<evidence type="ECO:0000256" key="3">
    <source>
        <dbReference type="ARBA" id="ARBA00023163"/>
    </source>
</evidence>
<reference evidence="4 5" key="1">
    <citation type="submission" date="2016-10" db="EMBL/GenBank/DDBJ databases">
        <authorList>
            <person name="de Groot N.N."/>
        </authorList>
    </citation>
    <scope>NUCLEOTIDE SEQUENCE [LARGE SCALE GENOMIC DNA]</scope>
    <source>
        <strain evidence="4 5">CGMCC 4.5506</strain>
    </source>
</reference>
<dbReference type="Gene3D" id="3.40.1410.10">
    <property type="entry name" value="Chorismate lyase-like"/>
    <property type="match status" value="1"/>
</dbReference>
<protein>
    <submittedName>
        <fullName evidence="4">GntR family transcriptional regulator</fullName>
    </submittedName>
</protein>
<dbReference type="STRING" id="530584.SAMN05421630_1011307"/>
<dbReference type="Proteomes" id="UP000199494">
    <property type="component" value="Unassembled WGS sequence"/>
</dbReference>
<dbReference type="Pfam" id="PF07702">
    <property type="entry name" value="UTRA"/>
    <property type="match status" value="1"/>
</dbReference>
<organism evidence="4 5">
    <name type="scientific">Prauserella marina</name>
    <dbReference type="NCBI Taxonomy" id="530584"/>
    <lineage>
        <taxon>Bacteria</taxon>
        <taxon>Bacillati</taxon>
        <taxon>Actinomycetota</taxon>
        <taxon>Actinomycetes</taxon>
        <taxon>Pseudonocardiales</taxon>
        <taxon>Pseudonocardiaceae</taxon>
        <taxon>Prauserella</taxon>
    </lineage>
</organism>
<evidence type="ECO:0000256" key="1">
    <source>
        <dbReference type="ARBA" id="ARBA00023015"/>
    </source>
</evidence>
<dbReference type="OrthoDB" id="3194402at2"/>
<name>A0A222VQ38_9PSEU</name>
<dbReference type="RefSeq" id="WP_091798365.1">
    <property type="nucleotide sequence ID" value="NZ_CP016353.1"/>
</dbReference>
<keyword evidence="1" id="KW-0805">Transcription regulation</keyword>
<dbReference type="GO" id="GO:0003700">
    <property type="term" value="F:DNA-binding transcription factor activity"/>
    <property type="evidence" value="ECO:0007669"/>
    <property type="project" value="InterPro"/>
</dbReference>
<keyword evidence="2" id="KW-0238">DNA-binding</keyword>
<dbReference type="InterPro" id="IPR050679">
    <property type="entry name" value="Bact_HTH_transcr_reg"/>
</dbReference>
<dbReference type="GO" id="GO:0003677">
    <property type="term" value="F:DNA binding"/>
    <property type="evidence" value="ECO:0007669"/>
    <property type="project" value="UniProtKB-KW"/>
</dbReference>
<gene>
    <name evidence="4" type="ORF">SAMN05421630_1011307</name>
</gene>
<accession>A0A222VQ38</accession>
<dbReference type="EMBL" id="FMZE01000001">
    <property type="protein sequence ID" value="SDC32489.1"/>
    <property type="molecule type" value="Genomic_DNA"/>
</dbReference>
<dbReference type="PANTHER" id="PTHR44846:SF17">
    <property type="entry name" value="GNTR-FAMILY TRANSCRIPTIONAL REGULATOR"/>
    <property type="match status" value="1"/>
</dbReference>
<dbReference type="InterPro" id="IPR036390">
    <property type="entry name" value="WH_DNA-bd_sf"/>
</dbReference>
<proteinExistence type="predicted"/>